<reference evidence="1" key="1">
    <citation type="journal article" date="2015" name="Nature">
        <title>Complex archaea that bridge the gap between prokaryotes and eukaryotes.</title>
        <authorList>
            <person name="Spang A."/>
            <person name="Saw J.H."/>
            <person name="Jorgensen S.L."/>
            <person name="Zaremba-Niedzwiedzka K."/>
            <person name="Martijn J."/>
            <person name="Lind A.E."/>
            <person name="van Eijk R."/>
            <person name="Schleper C."/>
            <person name="Guy L."/>
            <person name="Ettema T.J."/>
        </authorList>
    </citation>
    <scope>NUCLEOTIDE SEQUENCE</scope>
</reference>
<comment type="caution">
    <text evidence="1">The sequence shown here is derived from an EMBL/GenBank/DDBJ whole genome shotgun (WGS) entry which is preliminary data.</text>
</comment>
<protein>
    <submittedName>
        <fullName evidence="1">Uncharacterized protein</fullName>
    </submittedName>
</protein>
<gene>
    <name evidence="1" type="ORF">LCGC14_2633690</name>
</gene>
<sequence length="141" mass="15720">MMVRPRTFDDATVERAVELVIATSSIARAHHTLEEEMKAVGREAPGYESVRFWANKSKEAMELVHTDNKKEMVAIASDAARAWGQRAVEAAVATKADGSYAVPHGQVMVPYGIAMQRRTDWENTGSKGNQWNVQFNLVTRE</sequence>
<evidence type="ECO:0000313" key="1">
    <source>
        <dbReference type="EMBL" id="KKK99346.1"/>
    </source>
</evidence>
<proteinExistence type="predicted"/>
<name>A0A0F9CRY6_9ZZZZ</name>
<dbReference type="EMBL" id="LAZR01045244">
    <property type="protein sequence ID" value="KKK99346.1"/>
    <property type="molecule type" value="Genomic_DNA"/>
</dbReference>
<dbReference type="AlphaFoldDB" id="A0A0F9CRY6"/>
<organism evidence="1">
    <name type="scientific">marine sediment metagenome</name>
    <dbReference type="NCBI Taxonomy" id="412755"/>
    <lineage>
        <taxon>unclassified sequences</taxon>
        <taxon>metagenomes</taxon>
        <taxon>ecological metagenomes</taxon>
    </lineage>
</organism>
<accession>A0A0F9CRY6</accession>